<accession>A0A8S5L5M8</accession>
<evidence type="ECO:0000256" key="3">
    <source>
        <dbReference type="ARBA" id="ARBA00022679"/>
    </source>
</evidence>
<keyword evidence="9" id="KW-0460">Magnesium</keyword>
<keyword evidence="4" id="KW-0548">Nucleotidyltransferase</keyword>
<keyword evidence="6" id="KW-0693">Viral RNA replication</keyword>
<dbReference type="InterPro" id="IPR005093">
    <property type="entry name" value="RNArep_beta"/>
</dbReference>
<evidence type="ECO:0000256" key="1">
    <source>
        <dbReference type="ARBA" id="ARBA00012494"/>
    </source>
</evidence>
<feature type="binding site" evidence="9">
    <location>
        <position position="348"/>
    </location>
    <ligand>
        <name>Mg(2+)</name>
        <dbReference type="ChEBI" id="CHEBI:18420"/>
        <label>2</label>
    </ligand>
</feature>
<name>A0A8S5L5M8_9VIRU</name>
<evidence type="ECO:0000256" key="8">
    <source>
        <dbReference type="ARBA" id="ARBA00048744"/>
    </source>
</evidence>
<feature type="domain" description="RdRp catalytic" evidence="10">
    <location>
        <begin position="249"/>
        <end position="380"/>
    </location>
</feature>
<dbReference type="GO" id="GO:0003968">
    <property type="term" value="F:RNA-directed RNA polymerase activity"/>
    <property type="evidence" value="ECO:0007669"/>
    <property type="project" value="UniProtKB-KW"/>
</dbReference>
<feature type="binding site" evidence="9">
    <location>
        <position position="264"/>
    </location>
    <ligand>
        <name>Mg(2+)</name>
        <dbReference type="ChEBI" id="CHEBI:18420"/>
        <label>2</label>
    </ligand>
</feature>
<dbReference type="Proteomes" id="UP000676641">
    <property type="component" value="Segment"/>
</dbReference>
<keyword evidence="2 11" id="KW-0696">RNA-directed RNA polymerase</keyword>
<protein>
    <recommendedName>
        <fullName evidence="1">RNA-directed RNA polymerase</fullName>
        <ecNumber evidence="1">2.7.7.48</ecNumber>
    </recommendedName>
    <alternativeName>
        <fullName evidence="7">RNA replicase beta chain</fullName>
    </alternativeName>
</protein>
<evidence type="ECO:0000256" key="2">
    <source>
        <dbReference type="ARBA" id="ARBA00022484"/>
    </source>
</evidence>
<dbReference type="EMBL" id="BK014221">
    <property type="protein sequence ID" value="DAD52836.1"/>
    <property type="molecule type" value="Genomic_RNA"/>
</dbReference>
<dbReference type="InterPro" id="IPR043502">
    <property type="entry name" value="DNA/RNA_pol_sf"/>
</dbReference>
<dbReference type="KEGG" id="vg:80398185"/>
<evidence type="ECO:0000313" key="11">
    <source>
        <dbReference type="EMBL" id="DAD52836.1"/>
    </source>
</evidence>
<dbReference type="PROSITE" id="PS50522">
    <property type="entry name" value="RDRP_PHAGE"/>
    <property type="match status" value="1"/>
</dbReference>
<dbReference type="GO" id="GO:0046872">
    <property type="term" value="F:metal ion binding"/>
    <property type="evidence" value="ECO:0007669"/>
    <property type="project" value="UniProtKB-KW"/>
</dbReference>
<comment type="catalytic activity">
    <reaction evidence="8">
        <text>RNA(n) + a ribonucleoside 5'-triphosphate = RNA(n+1) + diphosphate</text>
        <dbReference type="Rhea" id="RHEA:21248"/>
        <dbReference type="Rhea" id="RHEA-COMP:14527"/>
        <dbReference type="Rhea" id="RHEA-COMP:17342"/>
        <dbReference type="ChEBI" id="CHEBI:33019"/>
        <dbReference type="ChEBI" id="CHEBI:61557"/>
        <dbReference type="ChEBI" id="CHEBI:140395"/>
        <dbReference type="EC" id="2.7.7.48"/>
    </reaction>
</comment>
<dbReference type="EC" id="2.7.7.48" evidence="1"/>
<sequence length="532" mass="59600">MDQVLQLVESLAQDVASPFALAVLTACRAGDWLALQGLKPQPHHYDSAESLRKDLLVGELLRKANLPTGVDKDAAAVASFWSSERQCAATNVRLDPFLHNWVSHPQEVGVHESFDRVRKAIRRVLGPLPASMTPRFSGGATVGDTGKLTTIPDKLSSIPTTYSTLTGSLLENSFWPTRWGWELKTLRRTPRVVRGNEFFTVPKDGTKNRGCAKEASLAVSLQLALAQELRKGLLKWHVDLKVGKEVHMRLAREGSRDGHLATFDLSNASDTLARNLVRLLLPEEWYELLDSLRAKFTRVEGRWVRLEKFSSMGNGFTFELETLIFCALAREACAVSGVDPEDVRVFGDDIIIPVGASKALAALLSFCGFTVNEGKTFRDGRFRESCGGDYFDGDDVRAIYLEEVPREPHEWIALHNALWRHSREGARAARLIRHFVPRDVWRCRGPSSLGDLVFHELDPSKWVRRGNPAEPATWEFRTWSPVPITLEWKHWRPEVKLTSALLGLPSQGVTPRGGVSGYSFRWIQLPGSKWLP</sequence>
<dbReference type="GO" id="GO:0000166">
    <property type="term" value="F:nucleotide binding"/>
    <property type="evidence" value="ECO:0007669"/>
    <property type="project" value="UniProtKB-KW"/>
</dbReference>
<keyword evidence="3" id="KW-0808">Transferase</keyword>
<feature type="binding site" evidence="9">
    <location>
        <position position="349"/>
    </location>
    <ligand>
        <name>Mg(2+)</name>
        <dbReference type="ChEBI" id="CHEBI:18420"/>
        <label>2</label>
    </ligand>
</feature>
<keyword evidence="5" id="KW-0547">Nucleotide-binding</keyword>
<evidence type="ECO:0000256" key="5">
    <source>
        <dbReference type="ARBA" id="ARBA00022741"/>
    </source>
</evidence>
<gene>
    <name evidence="11" type="primary">SRR7687334_1_3</name>
</gene>
<keyword evidence="9" id="KW-0479">Metal-binding</keyword>
<keyword evidence="12" id="KW-1185">Reference proteome</keyword>
<evidence type="ECO:0000313" key="12">
    <source>
        <dbReference type="Proteomes" id="UP000676641"/>
    </source>
</evidence>
<dbReference type="SUPFAM" id="SSF56672">
    <property type="entry name" value="DNA/RNA polymerases"/>
    <property type="match status" value="1"/>
</dbReference>
<evidence type="ECO:0000256" key="9">
    <source>
        <dbReference type="PIRSR" id="PIRSR605093-1"/>
    </source>
</evidence>
<organism evidence="11 12">
    <name type="scientific">ssRNA phage SRR7687334_1</name>
    <dbReference type="NCBI Taxonomy" id="2786630"/>
    <lineage>
        <taxon>Viruses</taxon>
        <taxon>Riboviria</taxon>
        <taxon>Orthornavirae</taxon>
        <taxon>Lenarviricota</taxon>
        <taxon>Leviviricetes</taxon>
        <taxon>Norzivirales</taxon>
        <taxon>Fiersviridae</taxon>
        <taxon>Choctavirus</taxon>
        <taxon>Choctavirus fulminicola</taxon>
    </lineage>
</organism>
<dbReference type="GeneID" id="80398185"/>
<dbReference type="InterPro" id="IPR007096">
    <property type="entry name" value="RNA-dir_Rpol_cat_phage"/>
</dbReference>
<evidence type="ECO:0000256" key="7">
    <source>
        <dbReference type="ARBA" id="ARBA00030248"/>
    </source>
</evidence>
<comment type="cofactor">
    <cofactor evidence="9">
        <name>Mg(2+)</name>
        <dbReference type="ChEBI" id="CHEBI:18420"/>
    </cofactor>
    <text evidence="9">Binds 2 Mg(2+) per subunit.</text>
</comment>
<evidence type="ECO:0000259" key="10">
    <source>
        <dbReference type="PROSITE" id="PS50522"/>
    </source>
</evidence>
<proteinExistence type="predicted"/>
<dbReference type="Pfam" id="PF03431">
    <property type="entry name" value="RNA_replicase_B"/>
    <property type="match status" value="1"/>
</dbReference>
<reference evidence="11" key="1">
    <citation type="submission" date="2020-09" db="EMBL/GenBank/DDBJ databases">
        <title>Leviviricetes taxonomy.</title>
        <authorList>
            <person name="Stockdale S.R."/>
            <person name="Callanan J."/>
            <person name="Adriaenssens E.M."/>
            <person name="Kuhn J.H."/>
            <person name="Rumnieks J."/>
            <person name="Shkoporov A."/>
            <person name="Draper L.A."/>
            <person name="Ross P."/>
            <person name="Hill C."/>
        </authorList>
    </citation>
    <scope>NUCLEOTIDE SEQUENCE</scope>
</reference>
<dbReference type="GO" id="GO:0039694">
    <property type="term" value="P:viral RNA genome replication"/>
    <property type="evidence" value="ECO:0007669"/>
    <property type="project" value="InterPro"/>
</dbReference>
<dbReference type="RefSeq" id="YP_010769230.1">
    <property type="nucleotide sequence ID" value="NC_073914.1"/>
</dbReference>
<evidence type="ECO:0000256" key="6">
    <source>
        <dbReference type="ARBA" id="ARBA00022953"/>
    </source>
</evidence>
<evidence type="ECO:0000256" key="4">
    <source>
        <dbReference type="ARBA" id="ARBA00022695"/>
    </source>
</evidence>